<dbReference type="AlphaFoldDB" id="A0A382E1A6"/>
<dbReference type="InterPro" id="IPR022737">
    <property type="entry name" value="RapA_C"/>
</dbReference>
<dbReference type="Gene3D" id="3.40.50.300">
    <property type="entry name" value="P-loop containing nucleotide triphosphate hydrolases"/>
    <property type="match status" value="1"/>
</dbReference>
<protein>
    <recommendedName>
        <fullName evidence="2">Helicase C-terminal domain-containing protein</fullName>
    </recommendedName>
</protein>
<evidence type="ECO:0000259" key="2">
    <source>
        <dbReference type="PROSITE" id="PS51194"/>
    </source>
</evidence>
<gene>
    <name evidence="3" type="ORF">METZ01_LOCUS197016</name>
</gene>
<reference evidence="3" key="1">
    <citation type="submission" date="2018-05" db="EMBL/GenBank/DDBJ databases">
        <authorList>
            <person name="Lanie J.A."/>
            <person name="Ng W.-L."/>
            <person name="Kazmierczak K.M."/>
            <person name="Andrzejewski T.M."/>
            <person name="Davidsen T.M."/>
            <person name="Wayne K.J."/>
            <person name="Tettelin H."/>
            <person name="Glass J.I."/>
            <person name="Rusch D."/>
            <person name="Podicherti R."/>
            <person name="Tsui H.-C.T."/>
            <person name="Winkler M.E."/>
        </authorList>
    </citation>
    <scope>NUCLEOTIDE SEQUENCE</scope>
</reference>
<name>A0A382E1A6_9ZZZZ</name>
<dbReference type="GO" id="GO:0016817">
    <property type="term" value="F:hydrolase activity, acting on acid anhydrides"/>
    <property type="evidence" value="ECO:0007669"/>
    <property type="project" value="InterPro"/>
</dbReference>
<dbReference type="EMBL" id="UINC01042048">
    <property type="protein sequence ID" value="SVB44162.1"/>
    <property type="molecule type" value="Genomic_DNA"/>
</dbReference>
<dbReference type="InterPro" id="IPR049730">
    <property type="entry name" value="SNF2/RAD54-like_C"/>
</dbReference>
<dbReference type="Gene3D" id="6.10.140.1500">
    <property type="match status" value="1"/>
</dbReference>
<dbReference type="InterPro" id="IPR027417">
    <property type="entry name" value="P-loop_NTPase"/>
</dbReference>
<dbReference type="InterPro" id="IPR001650">
    <property type="entry name" value="Helicase_C-like"/>
</dbReference>
<dbReference type="Pfam" id="PF12137">
    <property type="entry name" value="RapA_C"/>
    <property type="match status" value="1"/>
</dbReference>
<dbReference type="SMART" id="SM00490">
    <property type="entry name" value="HELICc"/>
    <property type="match status" value="1"/>
</dbReference>
<dbReference type="PROSITE" id="PS51194">
    <property type="entry name" value="HELICASE_CTER"/>
    <property type="match status" value="1"/>
</dbReference>
<proteinExistence type="predicted"/>
<accession>A0A382E1A6</accession>
<feature type="non-terminal residue" evidence="3">
    <location>
        <position position="1"/>
    </location>
</feature>
<feature type="domain" description="Helicase C-terminal" evidence="2">
    <location>
        <begin position="95"/>
        <end position="238"/>
    </location>
</feature>
<organism evidence="3">
    <name type="scientific">marine metagenome</name>
    <dbReference type="NCBI Taxonomy" id="408172"/>
    <lineage>
        <taxon>unclassified sequences</taxon>
        <taxon>metagenomes</taxon>
        <taxon>ecological metagenomes</taxon>
    </lineage>
</organism>
<dbReference type="CDD" id="cd18793">
    <property type="entry name" value="SF2_C_SNF"/>
    <property type="match status" value="1"/>
</dbReference>
<dbReference type="Pfam" id="PF00271">
    <property type="entry name" value="Helicase_C"/>
    <property type="match status" value="1"/>
</dbReference>
<dbReference type="SUPFAM" id="SSF52540">
    <property type="entry name" value="P-loop containing nucleoside triphosphate hydrolases"/>
    <property type="match status" value="1"/>
</dbReference>
<keyword evidence="1" id="KW-0378">Hydrolase</keyword>
<evidence type="ECO:0000256" key="1">
    <source>
        <dbReference type="ARBA" id="ARBA00022801"/>
    </source>
</evidence>
<evidence type="ECO:0000313" key="3">
    <source>
        <dbReference type="EMBL" id="SVB44162.1"/>
    </source>
</evidence>
<dbReference type="Gene3D" id="3.30.360.80">
    <property type="match status" value="1"/>
</dbReference>
<sequence>VAHLIENVSDHQALLEPATRDKIRQRLGEHAPDNDDALVRSLLDRHGTGRVLFRNVRDRVTGFPKRQLQQHQLSSEIFPQTNAENWQITDARTQWLIDLLQELAGKVLLICARANTAIALERYIRDKTTIRSAAFHEGMDLIARDRAANYFADEERGAQVLICSEIGSEGRNFQFAHQLIMFDLPASPDLIEQRIGRLDRIGQDQNVVIHVPFAQDSEQLLLLRIYNEGLDLFSGPNVAAQLIFDEVRERDPINADEIVRQVSETSAARRAKLSQGRDRLIELNSHNPHISAHLLEQIRNEDQAEDLETYLETSFELFGLESEPLSDQVYLVRPTEGMVRHSPVSAETQDRYRYPELPDEGVSYTYDRATALAREDIQFLTWENPITEQAMELVSSNLTGNCCFIVVKIPGVQSGTMLLETLHVIECVAPAHLGAAQYLPPSVVRSMVTVGGADLAERVAFQRWDNTLEIDKETTTKILGQQEHEIRQLIRHAEDTAGKKFTPIRQRALADLTSQLDEEIRRLRSLAQVNPNVRQEEIDFMIARKNRLSAAVTQSQIRLDAVRLILVA</sequence>